<keyword evidence="6 9" id="KW-1133">Transmembrane helix</keyword>
<protein>
    <recommendedName>
        <fullName evidence="10">Tripartite ATP-independent periplasmic transporters DctQ component domain-containing protein</fullName>
    </recommendedName>
</protein>
<dbReference type="InterPro" id="IPR055348">
    <property type="entry name" value="DctQ"/>
</dbReference>
<proteinExistence type="inferred from homology"/>
<keyword evidence="4" id="KW-0997">Cell inner membrane</keyword>
<dbReference type="PANTHER" id="PTHR35011:SF2">
    <property type="entry name" value="2,3-DIKETO-L-GULONATE TRAP TRANSPORTER SMALL PERMEASE PROTEIN YIAM"/>
    <property type="match status" value="1"/>
</dbReference>
<keyword evidence="5 9" id="KW-0812">Transmembrane</keyword>
<accession>D5EER6</accession>
<evidence type="ECO:0000256" key="7">
    <source>
        <dbReference type="ARBA" id="ARBA00023136"/>
    </source>
</evidence>
<sequence length="170" mass="19474">MEKKRGGIIWNGLLALQRNIMFYFSLIIAVSITIGAMLRYVFKTNLYGMEEIISIFAFWLYFVGGAYGAFEDSHIKADVVSSFVTNQKLQSTLIAFSTGVTAFFCFVGIYLAWGMLSFSFLRGTQTPVWRIPLWVPQGSVFLGFVLMAFYFSIHFKDHFKKAKEIYMGRI</sequence>
<keyword evidence="2" id="KW-0813">Transport</keyword>
<evidence type="ECO:0000256" key="6">
    <source>
        <dbReference type="ARBA" id="ARBA00022989"/>
    </source>
</evidence>
<feature type="transmembrane region" description="Helical" evidence="9">
    <location>
        <begin position="52"/>
        <end position="70"/>
    </location>
</feature>
<evidence type="ECO:0000259" key="10">
    <source>
        <dbReference type="Pfam" id="PF04290"/>
    </source>
</evidence>
<dbReference type="HOGENOM" id="CLU_1420841_0_0_0"/>
<dbReference type="GO" id="GO:0022857">
    <property type="term" value="F:transmembrane transporter activity"/>
    <property type="evidence" value="ECO:0007669"/>
    <property type="project" value="TreeGrafter"/>
</dbReference>
<dbReference type="PANTHER" id="PTHR35011">
    <property type="entry name" value="2,3-DIKETO-L-GULONATE TRAP TRANSPORTER SMALL PERMEASE PROTEIN YIAM"/>
    <property type="match status" value="1"/>
</dbReference>
<dbReference type="InterPro" id="IPR007387">
    <property type="entry name" value="TRAP_DctQ"/>
</dbReference>
<feature type="transmembrane region" description="Helical" evidence="9">
    <location>
        <begin position="20"/>
        <end position="40"/>
    </location>
</feature>
<dbReference type="eggNOG" id="COG3090">
    <property type="taxonomic scope" value="Bacteria"/>
</dbReference>
<comment type="similarity">
    <text evidence="8">Belongs to the TRAP transporter small permease family.</text>
</comment>
<keyword evidence="7 9" id="KW-0472">Membrane</keyword>
<evidence type="ECO:0000313" key="12">
    <source>
        <dbReference type="Proteomes" id="UP000002366"/>
    </source>
</evidence>
<evidence type="ECO:0000256" key="1">
    <source>
        <dbReference type="ARBA" id="ARBA00004429"/>
    </source>
</evidence>
<name>D5EER6_AMICL</name>
<feature type="transmembrane region" description="Helical" evidence="9">
    <location>
        <begin position="133"/>
        <end position="153"/>
    </location>
</feature>
<dbReference type="AlphaFoldDB" id="D5EER6"/>
<evidence type="ECO:0000256" key="5">
    <source>
        <dbReference type="ARBA" id="ARBA00022692"/>
    </source>
</evidence>
<dbReference type="Proteomes" id="UP000002366">
    <property type="component" value="Chromosome"/>
</dbReference>
<evidence type="ECO:0000256" key="2">
    <source>
        <dbReference type="ARBA" id="ARBA00022448"/>
    </source>
</evidence>
<keyword evidence="3" id="KW-1003">Cell membrane</keyword>
<evidence type="ECO:0000256" key="9">
    <source>
        <dbReference type="SAM" id="Phobius"/>
    </source>
</evidence>
<evidence type="ECO:0000313" key="11">
    <source>
        <dbReference type="EMBL" id="ADE57048.1"/>
    </source>
</evidence>
<reference evidence="11 12" key="1">
    <citation type="journal article" date="2010" name="Stand. Genomic Sci.">
        <title>Complete genome sequence of Aminobacterium colombiense type strain (ALA-1).</title>
        <authorList>
            <person name="Chertkov O."/>
            <person name="Sikorski J."/>
            <person name="Brambilla E."/>
            <person name="Lapidus A."/>
            <person name="Copeland A."/>
            <person name="Glavina Del Rio T."/>
            <person name="Nolan M."/>
            <person name="Lucas S."/>
            <person name="Tice H."/>
            <person name="Cheng J.F."/>
            <person name="Han C."/>
            <person name="Detter J.C."/>
            <person name="Bruce D."/>
            <person name="Tapia R."/>
            <person name="Goodwin L."/>
            <person name="Pitluck S."/>
            <person name="Liolios K."/>
            <person name="Ivanova N."/>
            <person name="Mavromatis K."/>
            <person name="Ovchinnikova G."/>
            <person name="Pati A."/>
            <person name="Chen A."/>
            <person name="Palaniappan K."/>
            <person name="Land M."/>
            <person name="Hauser L."/>
            <person name="Chang Y.J."/>
            <person name="Jeffries C.D."/>
            <person name="Spring S."/>
            <person name="Rohde M."/>
            <person name="Goker M."/>
            <person name="Bristow J."/>
            <person name="Eisen J.A."/>
            <person name="Markowitz V."/>
            <person name="Hugenholtz P."/>
            <person name="Kyrpides N.C."/>
            <person name="Klenk H.P."/>
        </authorList>
    </citation>
    <scope>NUCLEOTIDE SEQUENCE [LARGE SCALE GENOMIC DNA]</scope>
    <source>
        <strain evidence="12">DSM 12261 / ALA-1</strain>
    </source>
</reference>
<evidence type="ECO:0000256" key="8">
    <source>
        <dbReference type="ARBA" id="ARBA00038436"/>
    </source>
</evidence>
<comment type="subcellular location">
    <subcellularLocation>
        <location evidence="1">Cell inner membrane</location>
        <topology evidence="1">Multi-pass membrane protein</topology>
    </subcellularLocation>
</comment>
<evidence type="ECO:0000256" key="4">
    <source>
        <dbReference type="ARBA" id="ARBA00022519"/>
    </source>
</evidence>
<feature type="transmembrane region" description="Helical" evidence="9">
    <location>
        <begin position="91"/>
        <end position="113"/>
    </location>
</feature>
<evidence type="ECO:0000256" key="3">
    <source>
        <dbReference type="ARBA" id="ARBA00022475"/>
    </source>
</evidence>
<feature type="domain" description="Tripartite ATP-independent periplasmic transporters DctQ component" evidence="10">
    <location>
        <begin position="28"/>
        <end position="155"/>
    </location>
</feature>
<dbReference type="RefSeq" id="WP_013048311.1">
    <property type="nucleotide sequence ID" value="NC_014011.1"/>
</dbReference>
<organism evidence="11 12">
    <name type="scientific">Aminobacterium colombiense (strain DSM 12261 / ALA-1)</name>
    <dbReference type="NCBI Taxonomy" id="572547"/>
    <lineage>
        <taxon>Bacteria</taxon>
        <taxon>Thermotogati</taxon>
        <taxon>Synergistota</taxon>
        <taxon>Synergistia</taxon>
        <taxon>Synergistales</taxon>
        <taxon>Aminobacteriaceae</taxon>
        <taxon>Aminobacterium</taxon>
    </lineage>
</organism>
<dbReference type="Pfam" id="PF04290">
    <property type="entry name" value="DctQ"/>
    <property type="match status" value="1"/>
</dbReference>
<gene>
    <name evidence="11" type="ordered locus">Amico_0919</name>
</gene>
<dbReference type="EMBL" id="CP001997">
    <property type="protein sequence ID" value="ADE57048.1"/>
    <property type="molecule type" value="Genomic_DNA"/>
</dbReference>
<dbReference type="GO" id="GO:0015740">
    <property type="term" value="P:C4-dicarboxylate transport"/>
    <property type="evidence" value="ECO:0007669"/>
    <property type="project" value="TreeGrafter"/>
</dbReference>
<dbReference type="KEGG" id="aco:Amico_0919"/>
<dbReference type="STRING" id="572547.Amico_0919"/>
<dbReference type="GO" id="GO:0005886">
    <property type="term" value="C:plasma membrane"/>
    <property type="evidence" value="ECO:0007669"/>
    <property type="project" value="UniProtKB-SubCell"/>
</dbReference>
<keyword evidence="12" id="KW-1185">Reference proteome</keyword>